<name>A0A0E9TKW8_ANGAN</name>
<reference evidence="1" key="2">
    <citation type="journal article" date="2015" name="Fish Shellfish Immunol.">
        <title>Early steps in the European eel (Anguilla anguilla)-Vibrio vulnificus interaction in the gills: Role of the RtxA13 toxin.</title>
        <authorList>
            <person name="Callol A."/>
            <person name="Pajuelo D."/>
            <person name="Ebbesson L."/>
            <person name="Teles M."/>
            <person name="MacKenzie S."/>
            <person name="Amaro C."/>
        </authorList>
    </citation>
    <scope>NUCLEOTIDE SEQUENCE</scope>
</reference>
<reference evidence="1" key="1">
    <citation type="submission" date="2014-11" db="EMBL/GenBank/DDBJ databases">
        <authorList>
            <person name="Amaro Gonzalez C."/>
        </authorList>
    </citation>
    <scope>NUCLEOTIDE SEQUENCE</scope>
</reference>
<dbReference type="EMBL" id="GBXM01054445">
    <property type="protein sequence ID" value="JAH54132.1"/>
    <property type="molecule type" value="Transcribed_RNA"/>
</dbReference>
<proteinExistence type="predicted"/>
<organism evidence="1">
    <name type="scientific">Anguilla anguilla</name>
    <name type="common">European freshwater eel</name>
    <name type="synonym">Muraena anguilla</name>
    <dbReference type="NCBI Taxonomy" id="7936"/>
    <lineage>
        <taxon>Eukaryota</taxon>
        <taxon>Metazoa</taxon>
        <taxon>Chordata</taxon>
        <taxon>Craniata</taxon>
        <taxon>Vertebrata</taxon>
        <taxon>Euteleostomi</taxon>
        <taxon>Actinopterygii</taxon>
        <taxon>Neopterygii</taxon>
        <taxon>Teleostei</taxon>
        <taxon>Anguilliformes</taxon>
        <taxon>Anguillidae</taxon>
        <taxon>Anguilla</taxon>
    </lineage>
</organism>
<accession>A0A0E9TKW8</accession>
<protein>
    <submittedName>
        <fullName evidence="1">Uncharacterized protein</fullName>
    </submittedName>
</protein>
<dbReference type="AlphaFoldDB" id="A0A0E9TKW8"/>
<evidence type="ECO:0000313" key="1">
    <source>
        <dbReference type="EMBL" id="JAH54132.1"/>
    </source>
</evidence>
<sequence length="36" mass="4136">MVCCHCISNTFNSFNPYLNMSYASLSFRVDPGQLKF</sequence>